<dbReference type="RefSeq" id="WP_256322360.1">
    <property type="nucleotide sequence ID" value="NZ_JANGCN010000028.1"/>
</dbReference>
<sequence length="117" mass="11991">MAYCGHCGKEIDEKAVICVNCGCPTNNNGANVNNGQTNEEPSNSNNMMSIVGFVTSCISLLINFWGAVGIGGIIVSTIGLVNSKKLNGAGKGLAISGIIIGAISVLYALVTLSELGW</sequence>
<feature type="transmembrane region" description="Helical" evidence="1">
    <location>
        <begin position="50"/>
        <end position="81"/>
    </location>
</feature>
<comment type="caution">
    <text evidence="2">The sequence shown here is derived from an EMBL/GenBank/DDBJ whole genome shotgun (WGS) entry which is preliminary data.</text>
</comment>
<name>A0AAW5KSF1_9FIRM</name>
<keyword evidence="1" id="KW-1133">Transmembrane helix</keyword>
<feature type="transmembrane region" description="Helical" evidence="1">
    <location>
        <begin position="93"/>
        <end position="112"/>
    </location>
</feature>
<organism evidence="2 3">
    <name type="scientific">Ruminococcus bicirculans</name>
    <name type="common">ex Wegman et al. 2014</name>
    <dbReference type="NCBI Taxonomy" id="1160721"/>
    <lineage>
        <taxon>Bacteria</taxon>
        <taxon>Bacillati</taxon>
        <taxon>Bacillota</taxon>
        <taxon>Clostridia</taxon>
        <taxon>Eubacteriales</taxon>
        <taxon>Oscillospiraceae</taxon>
        <taxon>Ruminococcus</taxon>
    </lineage>
</organism>
<dbReference type="Proteomes" id="UP001206236">
    <property type="component" value="Unassembled WGS sequence"/>
</dbReference>
<evidence type="ECO:0000313" key="3">
    <source>
        <dbReference type="Proteomes" id="UP001206236"/>
    </source>
</evidence>
<keyword evidence="1" id="KW-0472">Membrane</keyword>
<evidence type="ECO:0000313" key="2">
    <source>
        <dbReference type="EMBL" id="MCQ5153853.1"/>
    </source>
</evidence>
<keyword evidence="1" id="KW-0812">Transmembrane</keyword>
<dbReference type="EMBL" id="JANGCN010000028">
    <property type="protein sequence ID" value="MCQ5153853.1"/>
    <property type="molecule type" value="Genomic_DNA"/>
</dbReference>
<gene>
    <name evidence="2" type="ORF">NE632_11125</name>
</gene>
<protein>
    <recommendedName>
        <fullName evidence="4">DUF4190 domain-containing protein</fullName>
    </recommendedName>
</protein>
<evidence type="ECO:0008006" key="4">
    <source>
        <dbReference type="Google" id="ProtNLM"/>
    </source>
</evidence>
<proteinExistence type="predicted"/>
<reference evidence="2" key="1">
    <citation type="submission" date="2022-06" db="EMBL/GenBank/DDBJ databases">
        <title>Isolation of gut microbiota from human fecal samples.</title>
        <authorList>
            <person name="Pamer E.G."/>
            <person name="Barat B."/>
            <person name="Waligurski E."/>
            <person name="Medina S."/>
            <person name="Paddock L."/>
            <person name="Mostad J."/>
        </authorList>
    </citation>
    <scope>NUCLEOTIDE SEQUENCE</scope>
    <source>
        <strain evidence="2">DFI.5.57</strain>
    </source>
</reference>
<dbReference type="AlphaFoldDB" id="A0AAW5KSF1"/>
<evidence type="ECO:0000256" key="1">
    <source>
        <dbReference type="SAM" id="Phobius"/>
    </source>
</evidence>
<accession>A0AAW5KSF1</accession>